<evidence type="ECO:0000256" key="11">
    <source>
        <dbReference type="ARBA" id="ARBA00023125"/>
    </source>
</evidence>
<evidence type="ECO:0000256" key="2">
    <source>
        <dbReference type="ARBA" id="ARBA00004123"/>
    </source>
</evidence>
<dbReference type="GO" id="GO:0005634">
    <property type="term" value="C:nucleus"/>
    <property type="evidence" value="ECO:0007669"/>
    <property type="project" value="UniProtKB-SubCell"/>
</dbReference>
<dbReference type="InterPro" id="IPR036420">
    <property type="entry name" value="BRCT_dom_sf"/>
</dbReference>
<dbReference type="GO" id="GO:0070987">
    <property type="term" value="P:error-free translesion synthesis"/>
    <property type="evidence" value="ECO:0007669"/>
    <property type="project" value="TreeGrafter"/>
</dbReference>
<evidence type="ECO:0000256" key="13">
    <source>
        <dbReference type="ARBA" id="ARBA00023242"/>
    </source>
</evidence>
<sequence>MSFNSDSKSKRSFKSISSNPSSSINYSDGRNSNKKKKTAQKSLGMAWGSNSRSSSRSTFRNSPFSDFGSYMVVKNQKLHEQFDAAASSSSHSGSSTGNSIFCGVSIFVDGYTVPSSQELRGYMLKHGGRFENYFSRHRVTHIICSNLPDSKIKNLRAFSGGLPVIKPAWVLDSVAANKLLSWTPYQLDQLATENDNQPKLSTFFTPKIGVESEIANLIVDGEVHSENNDQSLGKVDSSLSEDYASLEQADRCSVRFNDLLQWNTDKEMSEEAACSVESSCESKGIELRDCSASDGKDPDLKQSYDTYRSSASLCNNSLDNHNLSEASSSRISCPPHKRPSTLADPNFVENYFKSSRLHFIGTWRNRYRKRFPSSSNGFGYKSSSVSGAAVNEKTAIIHVDMDSFFVSVVVRNRTELLDKPVAVCHSDNPRGVKAGMFIKDAKIRCPQLVIVPYDFEAYEKVADQFYDILHKHCNKVQAVSCDEAFLDVSESEVGDPQLLASIIRKEILDATGCTASAGIAVNMLMARLATKTAKPDGQCYIPPEKIDDYLCTLPVKALPGIGHVLEAKLKKRQIKTCGQLRLISKESLQKDFGMKTGEMLWNYSRGIDNRLVGVIQESKSIGAEVNWGVRFRNLNDTQHFLINLCKEVALRLHGCGVQGRSFTLKIKKKRSDAGEPVKYMGCGDCENLSHTITIPMATDHVDVLQRLANQLFGYFRIDVKDIRGMGLQVSKLEGAEDSKLVHKRNTILPWLTSTKARDQNQVHDPPNHGGATGEKTLSGFITPRWWFSRIQLGSSALSGEPRCNIVLSEVESYVGLMHFKKEFKYLMRHLQHALLTFQVLAVHFILDTGGMRDDEASGQLCSNITGSSVEAGAALSSSVIGVSQTANLPPLQDLDVAVIESLPPEVVSEINDMYGGRLLCFISKHKSKTVDTTYSALPKSGEVVEGTQALQAHHVEPDTIAAATEEMQCCKEAPASVAVSASFSSRNLMPSSLSQVDCSVLQQLPDELRKDIIELLPPHREPEFVQGASSNVVDEQNEFAASDLSDLWIGSPPKWVEKFRISPCSILNNFAEMYRPVCGDGLSSLLQRIISGLILQIEVATHEFDDAVSWLSELLKQYLDLKISTDIEEIYFCICLLRRLTARSELFLQVYNDILPYLQALVGMNSIMTVLVFESYLVGYYLPLSPGIYPHIIGKSSLWCSFLSLTTEVPSSTLLFLKSYQPCEELWLLNSLSPTTLPHHRLHQNTPSDRKTLQKVSLFVDDMDWAAYTANDQIHVSARYIEGYSSDVKREFTGILYHEMTHVWQWSGNGQAPGGLIEGLPTL</sequence>
<dbReference type="Gene3D" id="3.40.50.10190">
    <property type="entry name" value="BRCT domain"/>
    <property type="match status" value="1"/>
</dbReference>
<feature type="compositionally biased region" description="Low complexity" evidence="14">
    <location>
        <begin position="14"/>
        <end position="28"/>
    </location>
</feature>
<keyword evidence="6" id="KW-0808">Transferase</keyword>
<dbReference type="InterPro" id="IPR043502">
    <property type="entry name" value="DNA/RNA_pol_sf"/>
</dbReference>
<dbReference type="CDD" id="cd17719">
    <property type="entry name" value="BRCT_Rev1"/>
    <property type="match status" value="1"/>
</dbReference>
<comment type="subcellular location">
    <subcellularLocation>
        <location evidence="2">Nucleus</location>
    </subcellularLocation>
</comment>
<dbReference type="Gene3D" id="1.10.150.20">
    <property type="entry name" value="5' to 3' exonuclease, C-terminal subdomain"/>
    <property type="match status" value="1"/>
</dbReference>
<evidence type="ECO:0000256" key="6">
    <source>
        <dbReference type="ARBA" id="ARBA00022679"/>
    </source>
</evidence>
<dbReference type="FunFam" id="3.30.70.270:FF:000019">
    <property type="entry name" value="DNA repair protein REV1"/>
    <property type="match status" value="1"/>
</dbReference>
<reference evidence="17" key="2">
    <citation type="journal article" date="2024" name="Plant">
        <title>Genomic evolution and insights into agronomic trait innovations of Sesamum species.</title>
        <authorList>
            <person name="Miao H."/>
            <person name="Wang L."/>
            <person name="Qu L."/>
            <person name="Liu H."/>
            <person name="Sun Y."/>
            <person name="Le M."/>
            <person name="Wang Q."/>
            <person name="Wei S."/>
            <person name="Zheng Y."/>
            <person name="Lin W."/>
            <person name="Duan Y."/>
            <person name="Cao H."/>
            <person name="Xiong S."/>
            <person name="Wang X."/>
            <person name="Wei L."/>
            <person name="Li C."/>
            <person name="Ma Q."/>
            <person name="Ju M."/>
            <person name="Zhao R."/>
            <person name="Li G."/>
            <person name="Mu C."/>
            <person name="Tian Q."/>
            <person name="Mei H."/>
            <person name="Zhang T."/>
            <person name="Gao T."/>
            <person name="Zhang H."/>
        </authorList>
    </citation>
    <scope>NUCLEOTIDE SEQUENCE</scope>
    <source>
        <strain evidence="17">KEN8</strain>
    </source>
</reference>
<evidence type="ECO:0000256" key="5">
    <source>
        <dbReference type="ARBA" id="ARBA00022634"/>
    </source>
</evidence>
<evidence type="ECO:0000256" key="14">
    <source>
        <dbReference type="SAM" id="MobiDB-lite"/>
    </source>
</evidence>
<dbReference type="InterPro" id="IPR017961">
    <property type="entry name" value="DNA_pol_Y-fam_little_finger"/>
</dbReference>
<reference evidence="17" key="1">
    <citation type="submission" date="2020-06" db="EMBL/GenBank/DDBJ databases">
        <authorList>
            <person name="Li T."/>
            <person name="Hu X."/>
            <person name="Zhang T."/>
            <person name="Song X."/>
            <person name="Zhang H."/>
            <person name="Dai N."/>
            <person name="Sheng W."/>
            <person name="Hou X."/>
            <person name="Wei L."/>
        </authorList>
    </citation>
    <scope>NUCLEOTIDE SEQUENCE</scope>
    <source>
        <strain evidence="17">KEN8</strain>
        <tissue evidence="17">Leaf</tissue>
    </source>
</reference>
<dbReference type="SMART" id="SM00292">
    <property type="entry name" value="BRCT"/>
    <property type="match status" value="1"/>
</dbReference>
<feature type="domain" description="UmuC" evidence="16">
    <location>
        <begin position="396"/>
        <end position="562"/>
    </location>
</feature>
<dbReference type="Pfam" id="PF16589">
    <property type="entry name" value="BRCT_2"/>
    <property type="match status" value="1"/>
</dbReference>
<dbReference type="InterPro" id="IPR001126">
    <property type="entry name" value="UmuC"/>
</dbReference>
<evidence type="ECO:0000256" key="10">
    <source>
        <dbReference type="ARBA" id="ARBA00022842"/>
    </source>
</evidence>
<organism evidence="17">
    <name type="scientific">Sesamum calycinum</name>
    <dbReference type="NCBI Taxonomy" id="2727403"/>
    <lineage>
        <taxon>Eukaryota</taxon>
        <taxon>Viridiplantae</taxon>
        <taxon>Streptophyta</taxon>
        <taxon>Embryophyta</taxon>
        <taxon>Tracheophyta</taxon>
        <taxon>Spermatophyta</taxon>
        <taxon>Magnoliopsida</taxon>
        <taxon>eudicotyledons</taxon>
        <taxon>Gunneridae</taxon>
        <taxon>Pentapetalae</taxon>
        <taxon>asterids</taxon>
        <taxon>lamiids</taxon>
        <taxon>Lamiales</taxon>
        <taxon>Pedaliaceae</taxon>
        <taxon>Sesamum</taxon>
    </lineage>
</organism>
<dbReference type="Gene3D" id="3.30.1490.100">
    <property type="entry name" value="DNA polymerase, Y-family, little finger domain"/>
    <property type="match status" value="1"/>
</dbReference>
<dbReference type="InterPro" id="IPR007541">
    <property type="entry name" value="Uncharacterised_BSP"/>
</dbReference>
<feature type="region of interest" description="Disordered" evidence="14">
    <location>
        <begin position="1"/>
        <end position="60"/>
    </location>
</feature>
<dbReference type="SUPFAM" id="SSF52113">
    <property type="entry name" value="BRCT domain"/>
    <property type="match status" value="1"/>
</dbReference>
<dbReference type="PANTHER" id="PTHR45990">
    <property type="entry name" value="DNA REPAIR PROTEIN REV1"/>
    <property type="match status" value="1"/>
</dbReference>
<dbReference type="EMBL" id="JACGWM010000004">
    <property type="protein sequence ID" value="KAL0376073.1"/>
    <property type="molecule type" value="Genomic_DNA"/>
</dbReference>
<protein>
    <recommendedName>
        <fullName evidence="4">DNA repair protein REV1</fullName>
    </recommendedName>
</protein>
<comment type="similarity">
    <text evidence="3">Belongs to the DNA polymerase type-Y family.</text>
</comment>
<comment type="cofactor">
    <cofactor evidence="1">
        <name>Mg(2+)</name>
        <dbReference type="ChEBI" id="CHEBI:18420"/>
    </cofactor>
</comment>
<dbReference type="SUPFAM" id="SSF56672">
    <property type="entry name" value="DNA/RNA polymerases"/>
    <property type="match status" value="1"/>
</dbReference>
<accession>A0AAW2R8B6</accession>
<keyword evidence="8" id="KW-0479">Metal-binding</keyword>
<keyword evidence="13" id="KW-0539">Nucleus</keyword>
<proteinExistence type="inferred from homology"/>
<dbReference type="GO" id="GO:0017125">
    <property type="term" value="F:deoxycytidyl transferase activity"/>
    <property type="evidence" value="ECO:0007669"/>
    <property type="project" value="TreeGrafter"/>
</dbReference>
<dbReference type="InterPro" id="IPR001357">
    <property type="entry name" value="BRCT_dom"/>
</dbReference>
<evidence type="ECO:0000256" key="9">
    <source>
        <dbReference type="ARBA" id="ARBA00022763"/>
    </source>
</evidence>
<dbReference type="GO" id="GO:0006281">
    <property type="term" value="P:DNA repair"/>
    <property type="evidence" value="ECO:0007669"/>
    <property type="project" value="UniProtKB-KW"/>
</dbReference>
<evidence type="ECO:0000259" key="15">
    <source>
        <dbReference type="PROSITE" id="PS50172"/>
    </source>
</evidence>
<dbReference type="GO" id="GO:0042276">
    <property type="term" value="P:error-prone translesion synthesis"/>
    <property type="evidence" value="ECO:0007669"/>
    <property type="project" value="TreeGrafter"/>
</dbReference>
<dbReference type="Gene3D" id="3.40.1170.60">
    <property type="match status" value="1"/>
</dbReference>
<dbReference type="FunFam" id="3.30.1490.100:FF:000001">
    <property type="entry name" value="DNA repair protein REV1"/>
    <property type="match status" value="1"/>
</dbReference>
<keyword evidence="7" id="KW-0548">Nucleotidyltransferase</keyword>
<dbReference type="Pfam" id="PF11799">
    <property type="entry name" value="IMS_C"/>
    <property type="match status" value="1"/>
</dbReference>
<dbReference type="Pfam" id="PF04450">
    <property type="entry name" value="BSP"/>
    <property type="match status" value="1"/>
</dbReference>
<dbReference type="GO" id="GO:0046872">
    <property type="term" value="F:metal ion binding"/>
    <property type="evidence" value="ECO:0007669"/>
    <property type="project" value="UniProtKB-KW"/>
</dbReference>
<evidence type="ECO:0000313" key="17">
    <source>
        <dbReference type="EMBL" id="KAL0376073.1"/>
    </source>
</evidence>
<dbReference type="PROSITE" id="PS50172">
    <property type="entry name" value="BRCT"/>
    <property type="match status" value="1"/>
</dbReference>
<evidence type="ECO:0000256" key="7">
    <source>
        <dbReference type="ARBA" id="ARBA00022695"/>
    </source>
</evidence>
<evidence type="ECO:0000256" key="3">
    <source>
        <dbReference type="ARBA" id="ARBA00010945"/>
    </source>
</evidence>
<dbReference type="Pfam" id="PF00817">
    <property type="entry name" value="IMS"/>
    <property type="match status" value="1"/>
</dbReference>
<evidence type="ECO:0000256" key="4">
    <source>
        <dbReference type="ARBA" id="ARBA00020399"/>
    </source>
</evidence>
<dbReference type="CDD" id="cd01701">
    <property type="entry name" value="PolY_Rev1"/>
    <property type="match status" value="1"/>
</dbReference>
<feature type="compositionally biased region" description="Low complexity" evidence="14">
    <location>
        <begin position="49"/>
        <end position="60"/>
    </location>
</feature>
<keyword evidence="11" id="KW-0238">DNA-binding</keyword>
<evidence type="ECO:0000256" key="12">
    <source>
        <dbReference type="ARBA" id="ARBA00023204"/>
    </source>
</evidence>
<gene>
    <name evidence="17" type="ORF">Scaly_0724900</name>
</gene>
<evidence type="ECO:0000259" key="16">
    <source>
        <dbReference type="PROSITE" id="PS50173"/>
    </source>
</evidence>
<dbReference type="Gene3D" id="6.10.250.1490">
    <property type="match status" value="1"/>
</dbReference>
<dbReference type="Pfam" id="PF21999">
    <property type="entry name" value="IMS_HHH_1"/>
    <property type="match status" value="1"/>
</dbReference>
<dbReference type="InterPro" id="IPR043128">
    <property type="entry name" value="Rev_trsase/Diguanyl_cyclase"/>
</dbReference>
<comment type="caution">
    <text evidence="17">The sequence shown here is derived from an EMBL/GenBank/DDBJ whole genome shotgun (WGS) entry which is preliminary data.</text>
</comment>
<evidence type="ECO:0000256" key="8">
    <source>
        <dbReference type="ARBA" id="ARBA00022723"/>
    </source>
</evidence>
<keyword evidence="9" id="KW-0227">DNA damage</keyword>
<dbReference type="Gene3D" id="3.30.70.270">
    <property type="match status" value="1"/>
</dbReference>
<keyword evidence="10" id="KW-0460">Magnesium</keyword>
<keyword evidence="5" id="KW-0237">DNA synthesis</keyword>
<dbReference type="InterPro" id="IPR036775">
    <property type="entry name" value="DNA_pol_Y-fam_lit_finger_sf"/>
</dbReference>
<dbReference type="SUPFAM" id="SSF100879">
    <property type="entry name" value="Lesion bypass DNA polymerase (Y-family), little finger domain"/>
    <property type="match status" value="1"/>
</dbReference>
<keyword evidence="12" id="KW-0234">DNA repair</keyword>
<dbReference type="GO" id="GO:0003887">
    <property type="term" value="F:DNA-directed DNA polymerase activity"/>
    <property type="evidence" value="ECO:0007669"/>
    <property type="project" value="InterPro"/>
</dbReference>
<dbReference type="FunFam" id="3.40.50.10190:FF:000011">
    <property type="entry name" value="DNA repair protein REV1"/>
    <property type="match status" value="1"/>
</dbReference>
<dbReference type="PANTHER" id="PTHR45990:SF1">
    <property type="entry name" value="DNA REPAIR PROTEIN REV1"/>
    <property type="match status" value="1"/>
</dbReference>
<feature type="domain" description="BRCT" evidence="15">
    <location>
        <begin position="96"/>
        <end position="187"/>
    </location>
</feature>
<dbReference type="GO" id="GO:0003684">
    <property type="term" value="F:damaged DNA binding"/>
    <property type="evidence" value="ECO:0007669"/>
    <property type="project" value="InterPro"/>
</dbReference>
<name>A0AAW2R8B6_9LAMI</name>
<dbReference type="InterPro" id="IPR053848">
    <property type="entry name" value="IMS_HHH_1"/>
</dbReference>
<dbReference type="PROSITE" id="PS50173">
    <property type="entry name" value="UMUC"/>
    <property type="match status" value="1"/>
</dbReference>
<evidence type="ECO:0000256" key="1">
    <source>
        <dbReference type="ARBA" id="ARBA00001946"/>
    </source>
</evidence>